<feature type="non-terminal residue" evidence="1">
    <location>
        <position position="243"/>
    </location>
</feature>
<evidence type="ECO:0000313" key="2">
    <source>
        <dbReference type="Proteomes" id="UP001295444"/>
    </source>
</evidence>
<dbReference type="AlphaFoldDB" id="A0AAD1SCH6"/>
<evidence type="ECO:0000313" key="1">
    <source>
        <dbReference type="EMBL" id="CAH2296787.1"/>
    </source>
</evidence>
<keyword evidence="2" id="KW-1185">Reference proteome</keyword>
<protein>
    <recommendedName>
        <fullName evidence="3">Reverse transcriptase</fullName>
    </recommendedName>
</protein>
<sequence length="243" mass="27842">MGAPEIAKYHDAAMISPIITSFHHVMPPPWSHIETAQTGGFPLAALAWIPKHQRPKFKDICPTTEASLLVWDKLINKHRPAPYISPALRIQAMALLIPGFNWGLWHTRGATSLSSVMKGESIETFESLKQKFHLPPRSYFSYLQLSSWVTKRARQNNKHSHDNTIAELERVCLAPKPPQRSLSFLYNILKKRAGVGKLRFMTAWEAEMKTIIPNETWPRVLRAHKHLTLNTAHIETCRKVLYR</sequence>
<dbReference type="Proteomes" id="UP001295444">
    <property type="component" value="Chromosome 05"/>
</dbReference>
<accession>A0AAD1SCH6</accession>
<gene>
    <name evidence="1" type="ORF">PECUL_23A002238</name>
</gene>
<name>A0AAD1SCH6_PELCU</name>
<proteinExistence type="predicted"/>
<reference evidence="1" key="1">
    <citation type="submission" date="2022-03" db="EMBL/GenBank/DDBJ databases">
        <authorList>
            <person name="Alioto T."/>
            <person name="Alioto T."/>
            <person name="Gomez Garrido J."/>
        </authorList>
    </citation>
    <scope>NUCLEOTIDE SEQUENCE</scope>
</reference>
<organism evidence="1 2">
    <name type="scientific">Pelobates cultripes</name>
    <name type="common">Western spadefoot toad</name>
    <dbReference type="NCBI Taxonomy" id="61616"/>
    <lineage>
        <taxon>Eukaryota</taxon>
        <taxon>Metazoa</taxon>
        <taxon>Chordata</taxon>
        <taxon>Craniata</taxon>
        <taxon>Vertebrata</taxon>
        <taxon>Euteleostomi</taxon>
        <taxon>Amphibia</taxon>
        <taxon>Batrachia</taxon>
        <taxon>Anura</taxon>
        <taxon>Pelobatoidea</taxon>
        <taxon>Pelobatidae</taxon>
        <taxon>Pelobates</taxon>
    </lineage>
</organism>
<evidence type="ECO:0008006" key="3">
    <source>
        <dbReference type="Google" id="ProtNLM"/>
    </source>
</evidence>
<dbReference type="EMBL" id="OW240916">
    <property type="protein sequence ID" value="CAH2296787.1"/>
    <property type="molecule type" value="Genomic_DNA"/>
</dbReference>